<proteinExistence type="predicted"/>
<evidence type="ECO:0008006" key="4">
    <source>
        <dbReference type="Google" id="ProtNLM"/>
    </source>
</evidence>
<accession>A0ABV7IIY2</accession>
<reference evidence="3" key="1">
    <citation type="journal article" date="2019" name="Int. J. Syst. Evol. Microbiol.">
        <title>The Global Catalogue of Microorganisms (GCM) 10K type strain sequencing project: providing services to taxonomists for standard genome sequencing and annotation.</title>
        <authorList>
            <consortium name="The Broad Institute Genomics Platform"/>
            <consortium name="The Broad Institute Genome Sequencing Center for Infectious Disease"/>
            <person name="Wu L."/>
            <person name="Ma J."/>
        </authorList>
    </citation>
    <scope>NUCLEOTIDE SEQUENCE [LARGE SCALE GENOMIC DNA]</scope>
    <source>
        <strain evidence="3">KCTC 52239</strain>
    </source>
</reference>
<name>A0ABV7IIY2_9RHOB</name>
<dbReference type="Gene3D" id="3.40.50.150">
    <property type="entry name" value="Vaccinia Virus protein VP39"/>
    <property type="match status" value="1"/>
</dbReference>
<evidence type="ECO:0000313" key="3">
    <source>
        <dbReference type="Proteomes" id="UP001595557"/>
    </source>
</evidence>
<dbReference type="InterPro" id="IPR029063">
    <property type="entry name" value="SAM-dependent_MTases_sf"/>
</dbReference>
<feature type="region of interest" description="Disordered" evidence="1">
    <location>
        <begin position="1"/>
        <end position="41"/>
    </location>
</feature>
<dbReference type="EMBL" id="JBHRTE010000065">
    <property type="protein sequence ID" value="MFC3169463.1"/>
    <property type="molecule type" value="Genomic_DNA"/>
</dbReference>
<dbReference type="RefSeq" id="WP_207471290.1">
    <property type="nucleotide sequence ID" value="NZ_JAFNAW010000066.1"/>
</dbReference>
<keyword evidence="3" id="KW-1185">Reference proteome</keyword>
<dbReference type="Proteomes" id="UP001595557">
    <property type="component" value="Unassembled WGS sequence"/>
</dbReference>
<sequence length="125" mass="13759">MIIGIPEPEGRLLHQHAKPAQPGNSADEVGRKSDRDHLKGVRGSPVFGVMFAPDQDRAAAEVLRVCRPGGRIGLANWTPDSFIGEVFRTLGRHLPPPAGLEPPSRWGDRAWIEETFGLARPRPER</sequence>
<gene>
    <name evidence="2" type="ORF">ACFOD7_15520</name>
</gene>
<comment type="caution">
    <text evidence="2">The sequence shown here is derived from an EMBL/GenBank/DDBJ whole genome shotgun (WGS) entry which is preliminary data.</text>
</comment>
<feature type="compositionally biased region" description="Basic and acidic residues" evidence="1">
    <location>
        <begin position="28"/>
        <end position="39"/>
    </location>
</feature>
<protein>
    <recommendedName>
        <fullName evidence="4">Methyltransferase domain-containing protein</fullName>
    </recommendedName>
</protein>
<evidence type="ECO:0000256" key="1">
    <source>
        <dbReference type="SAM" id="MobiDB-lite"/>
    </source>
</evidence>
<organism evidence="2 3">
    <name type="scientific">Paracoccus fontiphilus</name>
    <dbReference type="NCBI Taxonomy" id="1815556"/>
    <lineage>
        <taxon>Bacteria</taxon>
        <taxon>Pseudomonadati</taxon>
        <taxon>Pseudomonadota</taxon>
        <taxon>Alphaproteobacteria</taxon>
        <taxon>Rhodobacterales</taxon>
        <taxon>Paracoccaceae</taxon>
        <taxon>Paracoccus</taxon>
    </lineage>
</organism>
<dbReference type="SUPFAM" id="SSF53335">
    <property type="entry name" value="S-adenosyl-L-methionine-dependent methyltransferases"/>
    <property type="match status" value="1"/>
</dbReference>
<evidence type="ECO:0000313" key="2">
    <source>
        <dbReference type="EMBL" id="MFC3169463.1"/>
    </source>
</evidence>